<dbReference type="PROSITE" id="PS00108">
    <property type="entry name" value="PROTEIN_KINASE_ST"/>
    <property type="match status" value="1"/>
</dbReference>
<dbReference type="PROSITE" id="PS51178">
    <property type="entry name" value="PASTA"/>
    <property type="match status" value="3"/>
</dbReference>
<evidence type="ECO:0000256" key="6">
    <source>
        <dbReference type="ARBA" id="ARBA00022840"/>
    </source>
</evidence>
<dbReference type="InterPro" id="IPR017441">
    <property type="entry name" value="Protein_kinase_ATP_BS"/>
</dbReference>
<dbReference type="CDD" id="cd06577">
    <property type="entry name" value="PASTA_pknB"/>
    <property type="match status" value="3"/>
</dbReference>
<dbReference type="PANTHER" id="PTHR43289">
    <property type="entry name" value="MITOGEN-ACTIVATED PROTEIN KINASE KINASE KINASE 20-RELATED"/>
    <property type="match status" value="1"/>
</dbReference>
<reference evidence="13 14" key="1">
    <citation type="submission" date="2023-03" db="EMBL/GenBank/DDBJ databases">
        <title>Bacillus Genome Sequencing.</title>
        <authorList>
            <person name="Dunlap C."/>
        </authorList>
    </citation>
    <scope>NUCLEOTIDE SEQUENCE [LARGE SCALE GENOMIC DNA]</scope>
    <source>
        <strain evidence="13 14">B-23453</strain>
    </source>
</reference>
<evidence type="ECO:0000256" key="4">
    <source>
        <dbReference type="ARBA" id="ARBA00022741"/>
    </source>
</evidence>
<proteinExistence type="predicted"/>
<feature type="transmembrane region" description="Helical" evidence="10">
    <location>
        <begin position="339"/>
        <end position="361"/>
    </location>
</feature>
<comment type="caution">
    <text evidence="13">The sequence shown here is derived from an EMBL/GenBank/DDBJ whole genome shotgun (WGS) entry which is preliminary data.</text>
</comment>
<keyword evidence="4 9" id="KW-0547">Nucleotide-binding</keyword>
<dbReference type="InterPro" id="IPR005543">
    <property type="entry name" value="PASTA_dom"/>
</dbReference>
<protein>
    <recommendedName>
        <fullName evidence="1">non-specific serine/threonine protein kinase</fullName>
        <ecNumber evidence="1">2.7.11.1</ecNumber>
    </recommendedName>
</protein>
<evidence type="ECO:0000256" key="1">
    <source>
        <dbReference type="ARBA" id="ARBA00012513"/>
    </source>
</evidence>
<dbReference type="PANTHER" id="PTHR43289:SF34">
    <property type="entry name" value="SERINE_THREONINE-PROTEIN KINASE YBDM-RELATED"/>
    <property type="match status" value="1"/>
</dbReference>
<keyword evidence="2" id="KW-0723">Serine/threonine-protein kinase</keyword>
<dbReference type="EC" id="2.7.11.1" evidence="1"/>
<dbReference type="InterPro" id="IPR008271">
    <property type="entry name" value="Ser/Thr_kinase_AS"/>
</dbReference>
<dbReference type="Pfam" id="PF03793">
    <property type="entry name" value="PASTA"/>
    <property type="match status" value="3"/>
</dbReference>
<evidence type="ECO:0000256" key="8">
    <source>
        <dbReference type="ARBA" id="ARBA00048679"/>
    </source>
</evidence>
<feature type="domain" description="Protein kinase" evidence="11">
    <location>
        <begin position="11"/>
        <end position="271"/>
    </location>
</feature>
<evidence type="ECO:0000256" key="3">
    <source>
        <dbReference type="ARBA" id="ARBA00022679"/>
    </source>
</evidence>
<dbReference type="InterPro" id="IPR011009">
    <property type="entry name" value="Kinase-like_dom_sf"/>
</dbReference>
<keyword evidence="6 9" id="KW-0067">ATP-binding</keyword>
<feature type="domain" description="PASTA" evidence="12">
    <location>
        <begin position="502"/>
        <end position="569"/>
    </location>
</feature>
<keyword evidence="10" id="KW-0472">Membrane</keyword>
<dbReference type="InterPro" id="IPR000719">
    <property type="entry name" value="Prot_kinase_dom"/>
</dbReference>
<name>A0ABU6MBR9_9BACI</name>
<dbReference type="PROSITE" id="PS50011">
    <property type="entry name" value="PROTEIN_KINASE_DOM"/>
    <property type="match status" value="1"/>
</dbReference>
<evidence type="ECO:0000256" key="5">
    <source>
        <dbReference type="ARBA" id="ARBA00022777"/>
    </source>
</evidence>
<evidence type="ECO:0000259" key="12">
    <source>
        <dbReference type="PROSITE" id="PS51178"/>
    </source>
</evidence>
<keyword evidence="10" id="KW-1133">Transmembrane helix</keyword>
<dbReference type="GO" id="GO:0016301">
    <property type="term" value="F:kinase activity"/>
    <property type="evidence" value="ECO:0007669"/>
    <property type="project" value="UniProtKB-KW"/>
</dbReference>
<evidence type="ECO:0000313" key="14">
    <source>
        <dbReference type="Proteomes" id="UP001341444"/>
    </source>
</evidence>
<evidence type="ECO:0000256" key="7">
    <source>
        <dbReference type="ARBA" id="ARBA00047899"/>
    </source>
</evidence>
<evidence type="ECO:0000313" key="13">
    <source>
        <dbReference type="EMBL" id="MED1202122.1"/>
    </source>
</evidence>
<evidence type="ECO:0000256" key="9">
    <source>
        <dbReference type="PROSITE-ProRule" id="PRU10141"/>
    </source>
</evidence>
<accession>A0ABU6MBR9</accession>
<dbReference type="PROSITE" id="PS00107">
    <property type="entry name" value="PROTEIN_KINASE_ATP"/>
    <property type="match status" value="1"/>
</dbReference>
<evidence type="ECO:0000256" key="2">
    <source>
        <dbReference type="ARBA" id="ARBA00022527"/>
    </source>
</evidence>
<dbReference type="Gene3D" id="1.10.510.10">
    <property type="entry name" value="Transferase(Phosphotransferase) domain 1"/>
    <property type="match status" value="1"/>
</dbReference>
<keyword evidence="10" id="KW-0812">Transmembrane</keyword>
<dbReference type="Gene3D" id="3.30.200.20">
    <property type="entry name" value="Phosphorylase Kinase, domain 1"/>
    <property type="match status" value="1"/>
</dbReference>
<comment type="catalytic activity">
    <reaction evidence="8">
        <text>L-seryl-[protein] + ATP = O-phospho-L-seryl-[protein] + ADP + H(+)</text>
        <dbReference type="Rhea" id="RHEA:17989"/>
        <dbReference type="Rhea" id="RHEA-COMP:9863"/>
        <dbReference type="Rhea" id="RHEA-COMP:11604"/>
        <dbReference type="ChEBI" id="CHEBI:15378"/>
        <dbReference type="ChEBI" id="CHEBI:29999"/>
        <dbReference type="ChEBI" id="CHEBI:30616"/>
        <dbReference type="ChEBI" id="CHEBI:83421"/>
        <dbReference type="ChEBI" id="CHEBI:456216"/>
        <dbReference type="EC" id="2.7.11.1"/>
    </reaction>
</comment>
<feature type="binding site" evidence="9">
    <location>
        <position position="40"/>
    </location>
    <ligand>
        <name>ATP</name>
        <dbReference type="ChEBI" id="CHEBI:30616"/>
    </ligand>
</feature>
<dbReference type="EMBL" id="JARMAB010000004">
    <property type="protein sequence ID" value="MED1202122.1"/>
    <property type="molecule type" value="Genomic_DNA"/>
</dbReference>
<dbReference type="SMART" id="SM00220">
    <property type="entry name" value="S_TKc"/>
    <property type="match status" value="1"/>
</dbReference>
<dbReference type="RefSeq" id="WP_066264761.1">
    <property type="nucleotide sequence ID" value="NZ_JARMAB010000004.1"/>
</dbReference>
<dbReference type="Gene3D" id="3.30.10.20">
    <property type="match status" value="3"/>
</dbReference>
<sequence length="657" mass="72409">MLIGRRVNDRYKILRMIGGGGMAKVYLARDMILDRDVAVKILRLDFANEPEFIHRFQREAQSATSLVHPNIVSVYDVGEEDDIYYIVMEYVEGMTLKQYIQQHYPISVEKSLDIMGQLASAISHAHHNHIIHRDIKPHNILLDHSGNVKITDFGIAMALTSTSITQTNSVLGSVHYLSPEQARGGMATRKSDIYSLGIVMFELLTGRLPFSGESAVAIALKHLQTETPSPKRWNSSIPQSVENIILKSTAKDPFMRYDSVEEMAEDIHTALDPERINENKFEIPADDEVTKAVPIITGSLEGSDKDATLVHSKAEMNESNKNFPHDQNGKDKKKKRRKWPWVLLIILLLFLIAGVLGAVLVPKMMSPKSVAVPDVANDSLKDAMTSIVSSGLKVGDTINAPNNSVDNGHVIKTDPASGSSVSDGTSVDLYVSTGKEKTELSDYTGRSYDDIVNLLKPLNFKSINENETTDDAPAGTIISQTPAAGQEVVPGDTDLTFTVSKGPEKIPVADLSDYTAKDLSDYSQSTGLLINMTAEENSDTVKEGHVISQDPKAGTQLEKGDTVQVVMSKGPKELPPKTVDKEITIPYEPTKQGEPQEVQIFIEDMNNDISEPYETFQITSTTTKKLQLTVEQGKKAYYKVMRDNTVIAGETVNYPDS</sequence>
<dbReference type="CDD" id="cd14014">
    <property type="entry name" value="STKc_PknB_like"/>
    <property type="match status" value="1"/>
</dbReference>
<keyword evidence="14" id="KW-1185">Reference proteome</keyword>
<keyword evidence="5 13" id="KW-0418">Kinase</keyword>
<dbReference type="Pfam" id="PF00069">
    <property type="entry name" value="Pkinase"/>
    <property type="match status" value="1"/>
</dbReference>
<gene>
    <name evidence="13" type="primary">pknB</name>
    <name evidence="13" type="ORF">P4T90_03330</name>
</gene>
<organism evidence="13 14">
    <name type="scientific">Heyndrickxia acidicola</name>
    <dbReference type="NCBI Taxonomy" id="209389"/>
    <lineage>
        <taxon>Bacteria</taxon>
        <taxon>Bacillati</taxon>
        <taxon>Bacillota</taxon>
        <taxon>Bacilli</taxon>
        <taxon>Bacillales</taxon>
        <taxon>Bacillaceae</taxon>
        <taxon>Heyndrickxia</taxon>
    </lineage>
</organism>
<dbReference type="Proteomes" id="UP001341444">
    <property type="component" value="Unassembled WGS sequence"/>
</dbReference>
<evidence type="ECO:0000259" key="11">
    <source>
        <dbReference type="PROSITE" id="PS50011"/>
    </source>
</evidence>
<dbReference type="Pfam" id="PF21160">
    <property type="entry name" value="PrkC-like_PASTA-like"/>
    <property type="match status" value="1"/>
</dbReference>
<evidence type="ECO:0000256" key="10">
    <source>
        <dbReference type="SAM" id="Phobius"/>
    </source>
</evidence>
<feature type="domain" description="PASTA" evidence="12">
    <location>
        <begin position="434"/>
        <end position="501"/>
    </location>
</feature>
<keyword evidence="3" id="KW-0808">Transferase</keyword>
<comment type="catalytic activity">
    <reaction evidence="7">
        <text>L-threonyl-[protein] + ATP = O-phospho-L-threonyl-[protein] + ADP + H(+)</text>
        <dbReference type="Rhea" id="RHEA:46608"/>
        <dbReference type="Rhea" id="RHEA-COMP:11060"/>
        <dbReference type="Rhea" id="RHEA-COMP:11605"/>
        <dbReference type="ChEBI" id="CHEBI:15378"/>
        <dbReference type="ChEBI" id="CHEBI:30013"/>
        <dbReference type="ChEBI" id="CHEBI:30616"/>
        <dbReference type="ChEBI" id="CHEBI:61977"/>
        <dbReference type="ChEBI" id="CHEBI:456216"/>
        <dbReference type="EC" id="2.7.11.1"/>
    </reaction>
</comment>
<dbReference type="NCBIfam" id="NF033483">
    <property type="entry name" value="PknB_PASTA_kin"/>
    <property type="match status" value="1"/>
</dbReference>
<dbReference type="Gene3D" id="2.60.40.2560">
    <property type="match status" value="1"/>
</dbReference>
<feature type="domain" description="PASTA" evidence="12">
    <location>
        <begin position="366"/>
        <end position="433"/>
    </location>
</feature>
<dbReference type="SMART" id="SM00740">
    <property type="entry name" value="PASTA"/>
    <property type="match status" value="3"/>
</dbReference>
<dbReference type="SUPFAM" id="SSF56112">
    <property type="entry name" value="Protein kinase-like (PK-like)"/>
    <property type="match status" value="1"/>
</dbReference>